<dbReference type="EMBL" id="BGZK01000886">
    <property type="protein sequence ID" value="GBP64059.1"/>
    <property type="molecule type" value="Genomic_DNA"/>
</dbReference>
<sequence length="102" mass="11265">MAAMRGRMQVIAFAERPAALPARRARLTRTDRRNRRAPQLDGPRPPPNGPTKSAAPPTPATTPQRNDKSRNMSNLHTMLKLICADVHSTLYGFKNNISASSF</sequence>
<gene>
    <name evidence="2" type="ORF">EVAR_44142_1</name>
</gene>
<accession>A0A4C1XPA1</accession>
<organism evidence="2 3">
    <name type="scientific">Eumeta variegata</name>
    <name type="common">Bagworm moth</name>
    <name type="synonym">Eumeta japonica</name>
    <dbReference type="NCBI Taxonomy" id="151549"/>
    <lineage>
        <taxon>Eukaryota</taxon>
        <taxon>Metazoa</taxon>
        <taxon>Ecdysozoa</taxon>
        <taxon>Arthropoda</taxon>
        <taxon>Hexapoda</taxon>
        <taxon>Insecta</taxon>
        <taxon>Pterygota</taxon>
        <taxon>Neoptera</taxon>
        <taxon>Endopterygota</taxon>
        <taxon>Lepidoptera</taxon>
        <taxon>Glossata</taxon>
        <taxon>Ditrysia</taxon>
        <taxon>Tineoidea</taxon>
        <taxon>Psychidae</taxon>
        <taxon>Oiketicinae</taxon>
        <taxon>Eumeta</taxon>
    </lineage>
</organism>
<protein>
    <submittedName>
        <fullName evidence="2">Uncharacterized protein</fullName>
    </submittedName>
</protein>
<reference evidence="2 3" key="1">
    <citation type="journal article" date="2019" name="Commun. Biol.">
        <title>The bagworm genome reveals a unique fibroin gene that provides high tensile strength.</title>
        <authorList>
            <person name="Kono N."/>
            <person name="Nakamura H."/>
            <person name="Ohtoshi R."/>
            <person name="Tomita M."/>
            <person name="Numata K."/>
            <person name="Arakawa K."/>
        </authorList>
    </citation>
    <scope>NUCLEOTIDE SEQUENCE [LARGE SCALE GENOMIC DNA]</scope>
</reference>
<feature type="compositionally biased region" description="Basic residues" evidence="1">
    <location>
        <begin position="23"/>
        <end position="36"/>
    </location>
</feature>
<dbReference type="Proteomes" id="UP000299102">
    <property type="component" value="Unassembled WGS sequence"/>
</dbReference>
<evidence type="ECO:0000256" key="1">
    <source>
        <dbReference type="SAM" id="MobiDB-lite"/>
    </source>
</evidence>
<comment type="caution">
    <text evidence="2">The sequence shown here is derived from an EMBL/GenBank/DDBJ whole genome shotgun (WGS) entry which is preliminary data.</text>
</comment>
<name>A0A4C1XPA1_EUMVA</name>
<proteinExistence type="predicted"/>
<feature type="region of interest" description="Disordered" evidence="1">
    <location>
        <begin position="21"/>
        <end position="73"/>
    </location>
</feature>
<dbReference type="AlphaFoldDB" id="A0A4C1XPA1"/>
<keyword evidence="3" id="KW-1185">Reference proteome</keyword>
<evidence type="ECO:0000313" key="3">
    <source>
        <dbReference type="Proteomes" id="UP000299102"/>
    </source>
</evidence>
<evidence type="ECO:0000313" key="2">
    <source>
        <dbReference type="EMBL" id="GBP64059.1"/>
    </source>
</evidence>